<protein>
    <submittedName>
        <fullName evidence="1">Uncharacterized protein</fullName>
    </submittedName>
</protein>
<reference evidence="1 2" key="1">
    <citation type="submission" date="2017-09" db="EMBL/GenBank/DDBJ databases">
        <title>Large-scale bioinformatics analysis of Bacillus genomes uncovers conserved roles of natural products in bacterial physiology.</title>
        <authorList>
            <consortium name="Agbiome Team Llc"/>
            <person name="Bleich R.M."/>
            <person name="Grubbs K.J."/>
            <person name="Santa Maria K.C."/>
            <person name="Allen S.E."/>
            <person name="Farag S."/>
            <person name="Shank E.A."/>
            <person name="Bowers A."/>
        </authorList>
    </citation>
    <scope>NUCLEOTIDE SEQUENCE [LARGE SCALE GENOMIC DNA]</scope>
    <source>
        <strain evidence="1 2">AFS002368</strain>
    </source>
</reference>
<evidence type="ECO:0000313" key="1">
    <source>
        <dbReference type="EMBL" id="PES90502.1"/>
    </source>
</evidence>
<sequence>MEVYIKKIRLHISIINLFLGISQIGVAPYHHQAKKSKHLKRRKLESLSGNVLFFRFGGNPFF</sequence>
<dbReference type="AlphaFoldDB" id="A0A2A8LHT5"/>
<proteinExistence type="predicted"/>
<name>A0A2A8LHT5_BACCE</name>
<comment type="caution">
    <text evidence="1">The sequence shown here is derived from an EMBL/GenBank/DDBJ whole genome shotgun (WGS) entry which is preliminary data.</text>
</comment>
<gene>
    <name evidence="1" type="ORF">CN491_24025</name>
</gene>
<evidence type="ECO:0000313" key="2">
    <source>
        <dbReference type="Proteomes" id="UP000220900"/>
    </source>
</evidence>
<dbReference type="Proteomes" id="UP000220900">
    <property type="component" value="Unassembled WGS sequence"/>
</dbReference>
<dbReference type="EMBL" id="NTZF01000034">
    <property type="protein sequence ID" value="PES90502.1"/>
    <property type="molecule type" value="Genomic_DNA"/>
</dbReference>
<accession>A0A2A8LHT5</accession>
<organism evidence="1 2">
    <name type="scientific">Bacillus cereus</name>
    <dbReference type="NCBI Taxonomy" id="1396"/>
    <lineage>
        <taxon>Bacteria</taxon>
        <taxon>Bacillati</taxon>
        <taxon>Bacillota</taxon>
        <taxon>Bacilli</taxon>
        <taxon>Bacillales</taxon>
        <taxon>Bacillaceae</taxon>
        <taxon>Bacillus</taxon>
        <taxon>Bacillus cereus group</taxon>
    </lineage>
</organism>